<accession>A0A1X0NRT9</accession>
<sequence length="527" mass="60186">MLDATSTTTTVTNGVDRLAFTRDDATMLDRWIDDVCGEELQFPAHRRSQFETYKRHMRQLRSEAGQTFFRNATRSGTREILALQNMIAALKQLKERDSLQRVMLQKEIESTERVLEEMHTVLVHETATLLPPLPPPPLPPSSGNSYGPYQTMDAESLENTAAYESHRKLAERYIQDLERQRQTNREQLEQHRMRYKTLLDQGEQLQLEVNALQETEKTVVERFDEVNKELEAERALLEKEKAAWEERQRLPLYIFGEENSEISAMNTLGENEQDKTAALRDLRLTLTNAHNELTQAQTALDNAESSHTVRFRQSRQRLKDWQDMVEHMRRTYDQLSARTGVIGKVVETNASRLQEESGNSYLEQLRKLNQLLIEKTATTLGFHKEEEEEEENAGNGVGAEVRELFVNQMQTTPSVSTTDDIGLHATTPRRLPSLSSTSTTTMGSSVSSPIEMHSTTGIKSQTPANKRRRHRRPYALLTYLHRWEAAITSETSLFLSLCEKGIGSTASPPSSTPQETIQQIRKTLLMA</sequence>
<evidence type="ECO:0000256" key="1">
    <source>
        <dbReference type="SAM" id="Coils"/>
    </source>
</evidence>
<protein>
    <submittedName>
        <fullName evidence="3">Uncharacterized protein</fullName>
    </submittedName>
</protein>
<keyword evidence="4" id="KW-1185">Reference proteome</keyword>
<dbReference type="RefSeq" id="XP_028880896.1">
    <property type="nucleotide sequence ID" value="XM_029027717.1"/>
</dbReference>
<dbReference type="AlphaFoldDB" id="A0A1X0NRT9"/>
<dbReference type="VEuPathDB" id="TriTrypDB:TM35_000251260"/>
<dbReference type="EMBL" id="NBCO01000025">
    <property type="protein sequence ID" value="ORC86830.1"/>
    <property type="molecule type" value="Genomic_DNA"/>
</dbReference>
<comment type="caution">
    <text evidence="3">The sequence shown here is derived from an EMBL/GenBank/DDBJ whole genome shotgun (WGS) entry which is preliminary data.</text>
</comment>
<dbReference type="GeneID" id="39987497"/>
<keyword evidence="1" id="KW-0175">Coiled coil</keyword>
<evidence type="ECO:0000313" key="4">
    <source>
        <dbReference type="Proteomes" id="UP000192257"/>
    </source>
</evidence>
<organism evidence="3 4">
    <name type="scientific">Trypanosoma theileri</name>
    <dbReference type="NCBI Taxonomy" id="67003"/>
    <lineage>
        <taxon>Eukaryota</taxon>
        <taxon>Discoba</taxon>
        <taxon>Euglenozoa</taxon>
        <taxon>Kinetoplastea</taxon>
        <taxon>Metakinetoplastina</taxon>
        <taxon>Trypanosomatida</taxon>
        <taxon>Trypanosomatidae</taxon>
        <taxon>Trypanosoma</taxon>
    </lineage>
</organism>
<proteinExistence type="predicted"/>
<feature type="compositionally biased region" description="Low complexity" evidence="2">
    <location>
        <begin position="426"/>
        <end position="448"/>
    </location>
</feature>
<gene>
    <name evidence="3" type="ORF">TM35_000251260</name>
</gene>
<dbReference type="Proteomes" id="UP000192257">
    <property type="component" value="Unassembled WGS sequence"/>
</dbReference>
<evidence type="ECO:0000313" key="3">
    <source>
        <dbReference type="EMBL" id="ORC86830.1"/>
    </source>
</evidence>
<evidence type="ECO:0000256" key="2">
    <source>
        <dbReference type="SAM" id="MobiDB-lite"/>
    </source>
</evidence>
<reference evidence="3 4" key="1">
    <citation type="submission" date="2017-03" db="EMBL/GenBank/DDBJ databases">
        <title>An alternative strategy for trypanosome survival in the mammalian bloodstream revealed through genome and transcriptome analysis of the ubiquitous bovine parasite Trypanosoma (Megatrypanum) theileri.</title>
        <authorList>
            <person name="Kelly S."/>
            <person name="Ivens A."/>
            <person name="Mott A."/>
            <person name="O'Neill E."/>
            <person name="Emms D."/>
            <person name="Macleod O."/>
            <person name="Voorheis P."/>
            <person name="Matthews J."/>
            <person name="Matthews K."/>
            <person name="Carrington M."/>
        </authorList>
    </citation>
    <scope>NUCLEOTIDE SEQUENCE [LARGE SCALE GENOMIC DNA]</scope>
    <source>
        <strain evidence="3">Edinburgh</strain>
    </source>
</reference>
<name>A0A1X0NRT9_9TRYP</name>
<feature type="region of interest" description="Disordered" evidence="2">
    <location>
        <begin position="412"/>
        <end position="469"/>
    </location>
</feature>
<feature type="coiled-coil region" evidence="1">
    <location>
        <begin position="163"/>
        <end position="247"/>
    </location>
</feature>
<dbReference type="OrthoDB" id="273682at2759"/>
<feature type="compositionally biased region" description="Polar residues" evidence="2">
    <location>
        <begin position="453"/>
        <end position="464"/>
    </location>
</feature>
<feature type="coiled-coil region" evidence="1">
    <location>
        <begin position="279"/>
        <end position="338"/>
    </location>
</feature>